<gene>
    <name evidence="3" type="ORF">A5N15_06965</name>
    <name evidence="2" type="ORF">AN277_0205700</name>
</gene>
<dbReference type="Pfam" id="PF22525">
    <property type="entry name" value="H2TH_5"/>
    <property type="match status" value="1"/>
</dbReference>
<organism evidence="2 4">
    <name type="scientific">Rothia kristinae</name>
    <dbReference type="NCBI Taxonomy" id="37923"/>
    <lineage>
        <taxon>Bacteria</taxon>
        <taxon>Bacillati</taxon>
        <taxon>Actinomycetota</taxon>
        <taxon>Actinomycetes</taxon>
        <taxon>Micrococcales</taxon>
        <taxon>Micrococcaceae</taxon>
        <taxon>Rothia</taxon>
    </lineage>
</organism>
<dbReference type="GO" id="GO:0003677">
    <property type="term" value="F:DNA binding"/>
    <property type="evidence" value="ECO:0007669"/>
    <property type="project" value="UniProtKB-KW"/>
</dbReference>
<evidence type="ECO:0000259" key="1">
    <source>
        <dbReference type="Pfam" id="PF22525"/>
    </source>
</evidence>
<evidence type="ECO:0000313" key="5">
    <source>
        <dbReference type="Proteomes" id="UP000092021"/>
    </source>
</evidence>
<evidence type="ECO:0000313" key="2">
    <source>
        <dbReference type="EMBL" id="OAX51981.1"/>
    </source>
</evidence>
<dbReference type="RefSeq" id="WP_064725350.1">
    <property type="nucleotide sequence ID" value="NZ_LJBJ02000009.1"/>
</dbReference>
<dbReference type="NCBIfam" id="NF041260">
    <property type="entry name" value="actino_IHF"/>
    <property type="match status" value="1"/>
</dbReference>
<name>A0A199NTF0_9MICC</name>
<evidence type="ECO:0000313" key="4">
    <source>
        <dbReference type="Proteomes" id="UP000053171"/>
    </source>
</evidence>
<keyword evidence="2" id="KW-0238">DNA-binding</keyword>
<dbReference type="EMBL" id="LJBJ02000009">
    <property type="protein sequence ID" value="OAX51981.1"/>
    <property type="molecule type" value="Genomic_DNA"/>
</dbReference>
<evidence type="ECO:0000313" key="3">
    <source>
        <dbReference type="EMBL" id="OAX59614.1"/>
    </source>
</evidence>
<protein>
    <submittedName>
        <fullName evidence="2">DNA-binding protein</fullName>
    </submittedName>
</protein>
<feature type="domain" description="Integration host factor-like helix-two turn-helix" evidence="1">
    <location>
        <begin position="32"/>
        <end position="100"/>
    </location>
</feature>
<dbReference type="InterPro" id="IPR047806">
    <property type="entry name" value="IHF_actinobact"/>
</dbReference>
<comment type="caution">
    <text evidence="2">The sequence shown here is derived from an EMBL/GenBank/DDBJ whole genome shotgun (WGS) entry which is preliminary data.</text>
</comment>
<dbReference type="InterPro" id="IPR055201">
    <property type="entry name" value="IHF-like_H2TH"/>
</dbReference>
<dbReference type="AlphaFoldDB" id="A0A199NTF0"/>
<dbReference type="Proteomes" id="UP000092021">
    <property type="component" value="Unassembled WGS sequence"/>
</dbReference>
<reference evidence="2 4" key="3">
    <citation type="submission" date="2016-06" db="EMBL/GenBank/DDBJ databases">
        <title>Identification of putative biosynthetic pathways for the production of bioactive secondary metabolites by the marine actinomycete Kocuria kristinae RUTW2-3.</title>
        <authorList>
            <person name="Waterworth S.C."/>
            <person name="Walmsley T.A."/>
            <person name="Matongo T."/>
            <person name="Davies-Coleman M.T."/>
            <person name="Dorrington R.A."/>
        </authorList>
    </citation>
    <scope>NUCLEOTIDE SEQUENCE [LARGE SCALE GENOMIC DNA]</scope>
    <source>
        <strain evidence="4">RuSp02-3</strain>
        <strain evidence="2">RUTW2-3</strain>
        <strain evidence="3 5">RUTW4-5</strain>
    </source>
</reference>
<accession>A0A199NTF0</accession>
<dbReference type="Proteomes" id="UP000053171">
    <property type="component" value="Unassembled WGS sequence"/>
</dbReference>
<dbReference type="EMBL" id="LWGZ01000608">
    <property type="protein sequence ID" value="OAX59614.1"/>
    <property type="molecule type" value="Genomic_DNA"/>
</dbReference>
<reference evidence="2" key="2">
    <citation type="submission" date="2016-04" db="EMBL/GenBank/DDBJ databases">
        <authorList>
            <person name="Evans L.H."/>
            <person name="Alamgir A."/>
            <person name="Owens N."/>
            <person name="Weber N.D."/>
            <person name="Virtaneva K."/>
            <person name="Barbian K."/>
            <person name="Babar A."/>
            <person name="Rosenke K."/>
        </authorList>
    </citation>
    <scope>NUCLEOTIDE SEQUENCE [LARGE SCALE GENOMIC DNA]</scope>
    <source>
        <strain evidence="2">RUTW2-3</strain>
    </source>
</reference>
<sequence length="104" mass="11890">MVLQPLIDEQRAAAREKAKHSRQVRAEAKQALRRREITVAEFLERADGDEALERIRVEDMLKSIPSIGDVRARAIMRDLKIASSRRLRGLGTHQRNSLISYLEG</sequence>
<proteinExistence type="predicted"/>
<reference evidence="4" key="1">
    <citation type="submission" date="2016-04" db="EMBL/GenBank/DDBJ databases">
        <authorList>
            <person name="Waterworth S."/>
            <person name="Matcher G."/>
        </authorList>
    </citation>
    <scope>NUCLEOTIDE SEQUENCE [LARGE SCALE GENOMIC DNA]</scope>
    <source>
        <strain evidence="4">RuSp02-3</strain>
    </source>
</reference>
<keyword evidence="4" id="KW-1185">Reference proteome</keyword>
<dbReference type="Gene3D" id="1.10.8.50">
    <property type="match status" value="1"/>
</dbReference>